<dbReference type="InterPro" id="IPR050708">
    <property type="entry name" value="T6SS_VgrG/RHS"/>
</dbReference>
<evidence type="ECO:0008006" key="3">
    <source>
        <dbReference type="Google" id="ProtNLM"/>
    </source>
</evidence>
<accession>A0A2T4DII3</accession>
<evidence type="ECO:0000313" key="2">
    <source>
        <dbReference type="Proteomes" id="UP000240608"/>
    </source>
</evidence>
<organism evidence="1 2">
    <name type="scientific">Marivirga lumbricoides</name>
    <dbReference type="NCBI Taxonomy" id="1046115"/>
    <lineage>
        <taxon>Bacteria</taxon>
        <taxon>Pseudomonadati</taxon>
        <taxon>Bacteroidota</taxon>
        <taxon>Cytophagia</taxon>
        <taxon>Cytophagales</taxon>
        <taxon>Marivirgaceae</taxon>
        <taxon>Marivirga</taxon>
    </lineage>
</organism>
<dbReference type="InterPro" id="IPR022385">
    <property type="entry name" value="Rhs_assc_core"/>
</dbReference>
<dbReference type="PANTHER" id="PTHR32305">
    <property type="match status" value="1"/>
</dbReference>
<evidence type="ECO:0000313" key="1">
    <source>
        <dbReference type="EMBL" id="PTB93634.1"/>
    </source>
</evidence>
<protein>
    <recommendedName>
        <fullName evidence="3">RHS repeat-associated core domain-containing protein</fullName>
    </recommendedName>
</protein>
<comment type="caution">
    <text evidence="1">The sequence shown here is derived from an EMBL/GenBank/DDBJ whole genome shotgun (WGS) entry which is preliminary data.</text>
</comment>
<dbReference type="Gene3D" id="2.180.10.10">
    <property type="entry name" value="RHS repeat-associated core"/>
    <property type="match status" value="1"/>
</dbReference>
<sequence length="404" mass="44871">MLPGGVISGEGPLVSNNLTSGYTSAAIADNSNEQSPRAYLNYIMLDKDFNYLNSGFDRLSTSAEDPGDGSGTHQKLSFEEILIDQDGYLIVFLSNESQQTVEVFWDDFRVDHHHNAVLQADDYYPFGLTFNSYQRSYSKANNYKYNGFEEQVEWGVYDYQARYYDPALGRFLSVDPLADLMRRHSPYNYAYDNPIRFTDPDGMMPDCPTGNCGDAVSEVYNEIQSTVGAVADAITGAIDRAAGKLDNLLNSISGVSINTSLPSDDSITGNEVMKTGNPDEVRENGVVLTSEDDNGVEEQSRAKNTEVFNADNLDPEKNISKFLNVSKNSESNYHYVSEETIIGEVWEFNQNVPGSYIITKDTLVSPKNQDGGFGPARTANVNERRAIKNGKIELNETKIKVKKN</sequence>
<proteinExistence type="predicted"/>
<name>A0A2T4DII3_9BACT</name>
<reference evidence="1 2" key="1">
    <citation type="submission" date="2018-03" db="EMBL/GenBank/DDBJ databases">
        <title>Cross-interface Injection: A General Nanoliter Liquid Handling Method Applied to Single Cells Genome Amplification Automated Nanoliter Liquid Handling Applied to Single Cell Multiple Displacement Amplification.</title>
        <authorList>
            <person name="Yun J."/>
            <person name="Xu P."/>
            <person name="Xu J."/>
            <person name="Dai X."/>
            <person name="Wang Y."/>
            <person name="Zheng X."/>
            <person name="Cao C."/>
            <person name="Yi Q."/>
            <person name="Zhu Y."/>
            <person name="Wang L."/>
            <person name="Dong Z."/>
            <person name="Huang Y."/>
            <person name="Huang L."/>
            <person name="Du W."/>
        </authorList>
    </citation>
    <scope>NUCLEOTIDE SEQUENCE [LARGE SCALE GENOMIC DNA]</scope>
    <source>
        <strain evidence="1 2">Z-D1-2</strain>
    </source>
</reference>
<gene>
    <name evidence="1" type="ORF">C9994_12845</name>
</gene>
<dbReference type="PANTHER" id="PTHR32305:SF15">
    <property type="entry name" value="PROTEIN RHSA-RELATED"/>
    <property type="match status" value="1"/>
</dbReference>
<dbReference type="AlphaFoldDB" id="A0A2T4DII3"/>
<dbReference type="NCBIfam" id="TIGR03696">
    <property type="entry name" value="Rhs_assc_core"/>
    <property type="match status" value="1"/>
</dbReference>
<dbReference type="Proteomes" id="UP000240608">
    <property type="component" value="Unassembled WGS sequence"/>
</dbReference>
<dbReference type="EMBL" id="PYVU01000158">
    <property type="protein sequence ID" value="PTB93634.1"/>
    <property type="molecule type" value="Genomic_DNA"/>
</dbReference>